<evidence type="ECO:0000313" key="2">
    <source>
        <dbReference type="Proteomes" id="UP001175000"/>
    </source>
</evidence>
<proteinExistence type="predicted"/>
<dbReference type="AlphaFoldDB" id="A0AA39WAF6"/>
<sequence length="66" mass="7457">MQHPRFCAVGSVLLPHLTAKYRRTPDQVAINLLGLGWRELLCPICRAMVSGWTSLPGVFLPARVRW</sequence>
<protein>
    <submittedName>
        <fullName evidence="1">Uncharacterized protein</fullName>
    </submittedName>
</protein>
<dbReference type="EMBL" id="JAULSU010000007">
    <property type="protein sequence ID" value="KAK0611802.1"/>
    <property type="molecule type" value="Genomic_DNA"/>
</dbReference>
<evidence type="ECO:0000313" key="1">
    <source>
        <dbReference type="EMBL" id="KAK0611802.1"/>
    </source>
</evidence>
<reference evidence="1" key="1">
    <citation type="submission" date="2023-06" db="EMBL/GenBank/DDBJ databases">
        <title>Genome-scale phylogeny and comparative genomics of the fungal order Sordariales.</title>
        <authorList>
            <consortium name="Lawrence Berkeley National Laboratory"/>
            <person name="Hensen N."/>
            <person name="Bonometti L."/>
            <person name="Westerberg I."/>
            <person name="Brannstrom I.O."/>
            <person name="Guillou S."/>
            <person name="Cros-Aarteil S."/>
            <person name="Calhoun S."/>
            <person name="Haridas S."/>
            <person name="Kuo A."/>
            <person name="Mondo S."/>
            <person name="Pangilinan J."/>
            <person name="Riley R."/>
            <person name="Labutti K."/>
            <person name="Andreopoulos B."/>
            <person name="Lipzen A."/>
            <person name="Chen C."/>
            <person name="Yanf M."/>
            <person name="Daum C."/>
            <person name="Ng V."/>
            <person name="Clum A."/>
            <person name="Steindorff A."/>
            <person name="Ohm R."/>
            <person name="Martin F."/>
            <person name="Silar P."/>
            <person name="Natvig D."/>
            <person name="Lalanne C."/>
            <person name="Gautier V."/>
            <person name="Ament-Velasquez S.L."/>
            <person name="Kruys A."/>
            <person name="Hutchinson M.I."/>
            <person name="Powell A.J."/>
            <person name="Barry K."/>
            <person name="Miller A.N."/>
            <person name="Grigoriev I.V."/>
            <person name="Debuchy R."/>
            <person name="Gladieux P."/>
            <person name="Thoren M.H."/>
            <person name="Johannesson H."/>
        </authorList>
    </citation>
    <scope>NUCLEOTIDE SEQUENCE</scope>
    <source>
        <strain evidence="1">CBS 606.72</strain>
    </source>
</reference>
<keyword evidence="2" id="KW-1185">Reference proteome</keyword>
<dbReference type="Proteomes" id="UP001175000">
    <property type="component" value="Unassembled WGS sequence"/>
</dbReference>
<accession>A0AA39WAF6</accession>
<gene>
    <name evidence="1" type="ORF">B0T14DRAFT_531064</name>
</gene>
<organism evidence="1 2">
    <name type="scientific">Immersiella caudata</name>
    <dbReference type="NCBI Taxonomy" id="314043"/>
    <lineage>
        <taxon>Eukaryota</taxon>
        <taxon>Fungi</taxon>
        <taxon>Dikarya</taxon>
        <taxon>Ascomycota</taxon>
        <taxon>Pezizomycotina</taxon>
        <taxon>Sordariomycetes</taxon>
        <taxon>Sordariomycetidae</taxon>
        <taxon>Sordariales</taxon>
        <taxon>Lasiosphaeriaceae</taxon>
        <taxon>Immersiella</taxon>
    </lineage>
</organism>
<name>A0AA39WAF6_9PEZI</name>
<comment type="caution">
    <text evidence="1">The sequence shown here is derived from an EMBL/GenBank/DDBJ whole genome shotgun (WGS) entry which is preliminary data.</text>
</comment>